<proteinExistence type="predicted"/>
<gene>
    <name evidence="2" type="ORF">N5B56_07755</name>
</gene>
<dbReference type="PANTHER" id="PTHR42867">
    <property type="entry name" value="MEMBRANE PROTEIN-RELATED"/>
    <property type="match status" value="1"/>
</dbReference>
<dbReference type="Proteomes" id="UP001431199">
    <property type="component" value="Unassembled WGS sequence"/>
</dbReference>
<protein>
    <submittedName>
        <fullName evidence="2">DUF1385 domain-containing protein</fullName>
    </submittedName>
</protein>
<comment type="caution">
    <text evidence="2">The sequence shown here is derived from an EMBL/GenBank/DDBJ whole genome shotgun (WGS) entry which is preliminary data.</text>
</comment>
<dbReference type="Pfam" id="PF07136">
    <property type="entry name" value="DUF1385"/>
    <property type="match status" value="1"/>
</dbReference>
<feature type="transmembrane region" description="Helical" evidence="1">
    <location>
        <begin position="217"/>
        <end position="236"/>
    </location>
</feature>
<feature type="transmembrane region" description="Helical" evidence="1">
    <location>
        <begin position="242"/>
        <end position="263"/>
    </location>
</feature>
<keyword evidence="3" id="KW-1185">Reference proteome</keyword>
<evidence type="ECO:0000313" key="2">
    <source>
        <dbReference type="EMBL" id="MCT7398973.1"/>
    </source>
</evidence>
<dbReference type="PANTHER" id="PTHR42867:SF1">
    <property type="entry name" value="MEMBRANE PROTEIN-RELATED"/>
    <property type="match status" value="1"/>
</dbReference>
<reference evidence="2" key="1">
    <citation type="submission" date="2022-09" db="EMBL/GenBank/DDBJ databases">
        <title>Eubacterium sp. LFL-14 isolated from human feces.</title>
        <authorList>
            <person name="Liu F."/>
        </authorList>
    </citation>
    <scope>NUCLEOTIDE SEQUENCE</scope>
    <source>
        <strain evidence="2">LFL-14</strain>
    </source>
</reference>
<feature type="transmembrane region" description="Helical" evidence="1">
    <location>
        <begin position="159"/>
        <end position="176"/>
    </location>
</feature>
<accession>A0ABT2M1F6</accession>
<evidence type="ECO:0000256" key="1">
    <source>
        <dbReference type="SAM" id="Phobius"/>
    </source>
</evidence>
<name>A0ABT2M1F6_9FIRM</name>
<sequence length="332" mass="37629">MKNKNKLGSSGIGGQAVIEGIMMRNKDWYSVAVRKSDNTIEVEKKQYKSASQKNKILGAPFIRGVFSFIDSLVLGIKSLTYSASFFEDDDETEEEPGKLELWLINKFGEKAENVIMGCVVAVSIIFSVLIFMMLPLFIADMFERFVPGIGNRQVPVIEGIAKMVIFIGYMLLISLMKDIRRTFMYHGAEHKCINCIENGKILTVENVRESSRFHKRCGTSFMLIVLIISILFFIFIRSDVVWIKYTIRLILIPVIAGVSYEIIRLAGSSDNFIVNLISKPGIWMQKITTKEPTDDMIEVAIKAVEEVFDWKDYLKSNGIEVLDEISGEEDVD</sequence>
<organism evidence="2 3">
    <name type="scientific">Eubacterium album</name>
    <dbReference type="NCBI Taxonomy" id="2978477"/>
    <lineage>
        <taxon>Bacteria</taxon>
        <taxon>Bacillati</taxon>
        <taxon>Bacillota</taxon>
        <taxon>Clostridia</taxon>
        <taxon>Eubacteriales</taxon>
        <taxon>Eubacteriaceae</taxon>
        <taxon>Eubacterium</taxon>
    </lineage>
</organism>
<feature type="transmembrane region" description="Helical" evidence="1">
    <location>
        <begin position="114"/>
        <end position="139"/>
    </location>
</feature>
<keyword evidence="1" id="KW-0812">Transmembrane</keyword>
<dbReference type="EMBL" id="JAODBU010000007">
    <property type="protein sequence ID" value="MCT7398973.1"/>
    <property type="molecule type" value="Genomic_DNA"/>
</dbReference>
<keyword evidence="1" id="KW-0472">Membrane</keyword>
<evidence type="ECO:0000313" key="3">
    <source>
        <dbReference type="Proteomes" id="UP001431199"/>
    </source>
</evidence>
<keyword evidence="1" id="KW-1133">Transmembrane helix</keyword>
<dbReference type="RefSeq" id="WP_117910333.1">
    <property type="nucleotide sequence ID" value="NZ_JAODBU010000007.1"/>
</dbReference>
<dbReference type="InterPro" id="IPR010787">
    <property type="entry name" value="DUF1385"/>
</dbReference>